<dbReference type="GO" id="GO:0032259">
    <property type="term" value="P:methylation"/>
    <property type="evidence" value="ECO:0007669"/>
    <property type="project" value="UniProtKB-KW"/>
</dbReference>
<dbReference type="SUPFAM" id="SSF53335">
    <property type="entry name" value="S-adenosyl-L-methionine-dependent methyltransferases"/>
    <property type="match status" value="1"/>
</dbReference>
<dbReference type="RefSeq" id="WP_109670414.1">
    <property type="nucleotide sequence ID" value="NZ_QGGH01000011.1"/>
</dbReference>
<sequence>MEGVFAETDGKLQLVGDWQRVYSENPDPWDQAGRKGQMAAYYAVSRTRLVETLGRLGPFNAGIEIGCGHGHLTAMLRAAICPMIGIDISEAAVKTARSLQHDAVFRQGDITADDFGCVSVDFVVLGQCLWYVLHRFDVTLANMLRTLRADGLLVVSQAFLHGEQRYGAEIANGFTGALKLFLASDRLQLIHASYDDSGRLVHRDGLMIFRKVG</sequence>
<feature type="domain" description="Methyltransferase type 11" evidence="1">
    <location>
        <begin position="64"/>
        <end position="155"/>
    </location>
</feature>
<dbReference type="InterPro" id="IPR013216">
    <property type="entry name" value="Methyltransf_11"/>
</dbReference>
<proteinExistence type="predicted"/>
<dbReference type="EMBL" id="QGGH01000011">
    <property type="protein sequence ID" value="PWJ88381.1"/>
    <property type="molecule type" value="Genomic_DNA"/>
</dbReference>
<dbReference type="InterPro" id="IPR029063">
    <property type="entry name" value="SAM-dependent_MTases_sf"/>
</dbReference>
<dbReference type="Pfam" id="PF08241">
    <property type="entry name" value="Methyltransf_11"/>
    <property type="match status" value="1"/>
</dbReference>
<evidence type="ECO:0000259" key="1">
    <source>
        <dbReference type="Pfam" id="PF08241"/>
    </source>
</evidence>
<keyword evidence="2" id="KW-0808">Transferase</keyword>
<gene>
    <name evidence="2" type="ORF">C8D77_111104</name>
</gene>
<evidence type="ECO:0000313" key="2">
    <source>
        <dbReference type="EMBL" id="PWJ88381.1"/>
    </source>
</evidence>
<dbReference type="Proteomes" id="UP000245631">
    <property type="component" value="Unassembled WGS sequence"/>
</dbReference>
<dbReference type="GO" id="GO:0008757">
    <property type="term" value="F:S-adenosylmethionine-dependent methyltransferase activity"/>
    <property type="evidence" value="ECO:0007669"/>
    <property type="project" value="InterPro"/>
</dbReference>
<organism evidence="2 3">
    <name type="scientific">Rhizobium loti</name>
    <name type="common">Mesorhizobium loti</name>
    <dbReference type="NCBI Taxonomy" id="381"/>
    <lineage>
        <taxon>Bacteria</taxon>
        <taxon>Pseudomonadati</taxon>
        <taxon>Pseudomonadota</taxon>
        <taxon>Alphaproteobacteria</taxon>
        <taxon>Hyphomicrobiales</taxon>
        <taxon>Phyllobacteriaceae</taxon>
        <taxon>Mesorhizobium</taxon>
    </lineage>
</organism>
<protein>
    <submittedName>
        <fullName evidence="2">Methyltransferase family protein</fullName>
    </submittedName>
</protein>
<dbReference type="AlphaFoldDB" id="A0A8E2W849"/>
<evidence type="ECO:0000313" key="3">
    <source>
        <dbReference type="Proteomes" id="UP000245631"/>
    </source>
</evidence>
<reference evidence="2 3" key="1">
    <citation type="submission" date="2018-05" db="EMBL/GenBank/DDBJ databases">
        <title>Genomic Encyclopedia of Type Strains, Phase IV (KMG-IV): sequencing the most valuable type-strain genomes for metagenomic binning, comparative biology and taxonomic classification.</title>
        <authorList>
            <person name="Goeker M."/>
        </authorList>
    </citation>
    <scope>NUCLEOTIDE SEQUENCE [LARGE SCALE GENOMIC DNA]</scope>
    <source>
        <strain evidence="2 3">DSM 2626</strain>
    </source>
</reference>
<keyword evidence="2" id="KW-0489">Methyltransferase</keyword>
<dbReference type="GeneID" id="61054879"/>
<dbReference type="CDD" id="cd02440">
    <property type="entry name" value="AdoMet_MTases"/>
    <property type="match status" value="1"/>
</dbReference>
<dbReference type="Gene3D" id="3.40.50.150">
    <property type="entry name" value="Vaccinia Virus protein VP39"/>
    <property type="match status" value="1"/>
</dbReference>
<comment type="caution">
    <text evidence="2">The sequence shown here is derived from an EMBL/GenBank/DDBJ whole genome shotgun (WGS) entry which is preliminary data.</text>
</comment>
<name>A0A8E2W849_RHILI</name>
<accession>A0A8E2W849</accession>
<dbReference type="PANTHER" id="PTHR43861">
    <property type="entry name" value="TRANS-ACONITATE 2-METHYLTRANSFERASE-RELATED"/>
    <property type="match status" value="1"/>
</dbReference>